<keyword evidence="3" id="KW-0378">Hydrolase</keyword>
<dbReference type="PANTHER" id="PTHR12103:SF15">
    <property type="entry name" value="CYTOSOLIC PURINE 5'-NUCLEOTIDASE"/>
    <property type="match status" value="1"/>
</dbReference>
<evidence type="ECO:0000313" key="6">
    <source>
        <dbReference type="EMBL" id="CAD5111208.1"/>
    </source>
</evidence>
<reference evidence="6 7" key="1">
    <citation type="submission" date="2020-08" db="EMBL/GenBank/DDBJ databases">
        <authorList>
            <person name="Hejnol A."/>
        </authorList>
    </citation>
    <scope>NUCLEOTIDE SEQUENCE [LARGE SCALE GENOMIC DNA]</scope>
</reference>
<accession>A0A7I8V4Z3</accession>
<evidence type="ECO:0000256" key="5">
    <source>
        <dbReference type="SAM" id="MobiDB-lite"/>
    </source>
</evidence>
<dbReference type="PANTHER" id="PTHR12103">
    <property type="entry name" value="5'-NUCLEOTIDASE DOMAIN-CONTAINING"/>
    <property type="match status" value="1"/>
</dbReference>
<keyword evidence="7" id="KW-1185">Reference proteome</keyword>
<organism evidence="6 7">
    <name type="scientific">Dimorphilus gyrociliatus</name>
    <dbReference type="NCBI Taxonomy" id="2664684"/>
    <lineage>
        <taxon>Eukaryota</taxon>
        <taxon>Metazoa</taxon>
        <taxon>Spiralia</taxon>
        <taxon>Lophotrochozoa</taxon>
        <taxon>Annelida</taxon>
        <taxon>Polychaeta</taxon>
        <taxon>Polychaeta incertae sedis</taxon>
        <taxon>Dinophilidae</taxon>
        <taxon>Dimorphilus</taxon>
    </lineage>
</organism>
<dbReference type="GO" id="GO:0046872">
    <property type="term" value="F:metal ion binding"/>
    <property type="evidence" value="ECO:0007669"/>
    <property type="project" value="UniProtKB-KW"/>
</dbReference>
<sequence>MADSAVKTNGDSNGIPSSEKRKLFKREPRHRVFVNRSLHLDKIKFFGFDMDYTLAVYKSPQYEALGFRLVVERLVDIGYPEAINEFRYDPTFPIRGLWFDSRYGNLLKVDSYGNILVCIQGFKFLKRESTGVKYGEMHISFKSIFEDVRGTVDWIHQKGTLKSETVANLEEYVHKDDRIPILLERIREHGFKSFLLTNSDYNYSNKKWTEYFDYIVVDARKPLFFNEGTVLRQIDTDTGRLSLGVHTGQIRPGCIYSGGCCDIFSKMIGAKGKDVLYIGDHIFGDILKSKKIRGWRTFLVIPELGAELHVWTAKKELYNEIQNFDYRLADLYKDLDSATTEKPDIRKIQTAMKEVALEMDLAYGLLGSLFRSGSRQTFFASQVIRYADLYASTFLNLLQYPFSYFFKAAPMLMSHESTVDHEDFMRLSDEELERTQLCPRSRSVSDVQASLNPLDGASPIKDVNLREALLLKKARDGSKDSKTQEVANLPRARAETPKKLTHHHDEDDSDESSTGSEEVKQTVSLSSSPN</sequence>
<evidence type="ECO:0000256" key="2">
    <source>
        <dbReference type="ARBA" id="ARBA00022723"/>
    </source>
</evidence>
<evidence type="ECO:0000313" key="7">
    <source>
        <dbReference type="Proteomes" id="UP000549394"/>
    </source>
</evidence>
<dbReference type="CDD" id="cd07522">
    <property type="entry name" value="HAD_cN-II"/>
    <property type="match status" value="1"/>
</dbReference>
<dbReference type="EMBL" id="CAJFCJ010000001">
    <property type="protein sequence ID" value="CAD5111208.1"/>
    <property type="molecule type" value="Genomic_DNA"/>
</dbReference>
<feature type="compositionally biased region" description="Basic and acidic residues" evidence="5">
    <location>
        <begin position="492"/>
        <end position="506"/>
    </location>
</feature>
<dbReference type="OrthoDB" id="10252832at2759"/>
<proteinExistence type="inferred from homology"/>
<dbReference type="InterPro" id="IPR008380">
    <property type="entry name" value="HAD-SF_hydro_IG_5-nucl"/>
</dbReference>
<evidence type="ECO:0000256" key="3">
    <source>
        <dbReference type="ARBA" id="ARBA00022801"/>
    </source>
</evidence>
<feature type="region of interest" description="Disordered" evidence="5">
    <location>
        <begin position="475"/>
        <end position="530"/>
    </location>
</feature>
<evidence type="ECO:0000256" key="1">
    <source>
        <dbReference type="ARBA" id="ARBA00009589"/>
    </source>
</evidence>
<comment type="similarity">
    <text evidence="1">Belongs to the 5'(3')-deoxyribonucleotidase family.</text>
</comment>
<gene>
    <name evidence="6" type="ORF">DGYR_LOCUS532</name>
</gene>
<dbReference type="Gene3D" id="3.40.50.1000">
    <property type="entry name" value="HAD superfamily/HAD-like"/>
    <property type="match status" value="2"/>
</dbReference>
<evidence type="ECO:0000256" key="4">
    <source>
        <dbReference type="ARBA" id="ARBA00022842"/>
    </source>
</evidence>
<dbReference type="GO" id="GO:0008253">
    <property type="term" value="F:5'-nucleotidase activity"/>
    <property type="evidence" value="ECO:0007669"/>
    <property type="project" value="TreeGrafter"/>
</dbReference>
<dbReference type="Proteomes" id="UP000549394">
    <property type="component" value="Unassembled WGS sequence"/>
</dbReference>
<comment type="caution">
    <text evidence="6">The sequence shown here is derived from an EMBL/GenBank/DDBJ whole genome shotgun (WGS) entry which is preliminary data.</text>
</comment>
<feature type="compositionally biased region" description="Polar residues" evidence="5">
    <location>
        <begin position="1"/>
        <end position="16"/>
    </location>
</feature>
<name>A0A7I8V4Z3_9ANNE</name>
<keyword evidence="4" id="KW-0460">Magnesium</keyword>
<dbReference type="SUPFAM" id="SSF56784">
    <property type="entry name" value="HAD-like"/>
    <property type="match status" value="1"/>
</dbReference>
<dbReference type="InterPro" id="IPR023214">
    <property type="entry name" value="HAD_sf"/>
</dbReference>
<dbReference type="InterPro" id="IPR036412">
    <property type="entry name" value="HAD-like_sf"/>
</dbReference>
<feature type="region of interest" description="Disordered" evidence="5">
    <location>
        <begin position="1"/>
        <end position="20"/>
    </location>
</feature>
<protein>
    <submittedName>
        <fullName evidence="6">DgyrCDS540</fullName>
    </submittedName>
</protein>
<dbReference type="Pfam" id="PF05761">
    <property type="entry name" value="5_nucleotid"/>
    <property type="match status" value="1"/>
</dbReference>
<keyword evidence="2" id="KW-0479">Metal-binding</keyword>
<dbReference type="AlphaFoldDB" id="A0A7I8V4Z3"/>
<feature type="compositionally biased region" description="Polar residues" evidence="5">
    <location>
        <begin position="521"/>
        <end position="530"/>
    </location>
</feature>